<dbReference type="Pfam" id="PF07980">
    <property type="entry name" value="SusD_RagB"/>
    <property type="match status" value="1"/>
</dbReference>
<dbReference type="InterPro" id="IPR011990">
    <property type="entry name" value="TPR-like_helical_dom_sf"/>
</dbReference>
<keyword evidence="4" id="KW-0472">Membrane</keyword>
<evidence type="ECO:0000256" key="4">
    <source>
        <dbReference type="ARBA" id="ARBA00023136"/>
    </source>
</evidence>
<dbReference type="GO" id="GO:0009279">
    <property type="term" value="C:cell outer membrane"/>
    <property type="evidence" value="ECO:0007669"/>
    <property type="project" value="UniProtKB-SubCell"/>
</dbReference>
<dbReference type="SUPFAM" id="SSF48452">
    <property type="entry name" value="TPR-like"/>
    <property type="match status" value="1"/>
</dbReference>
<evidence type="ECO:0000313" key="9">
    <source>
        <dbReference type="Proteomes" id="UP000199031"/>
    </source>
</evidence>
<evidence type="ECO:0000256" key="3">
    <source>
        <dbReference type="ARBA" id="ARBA00022729"/>
    </source>
</evidence>
<dbReference type="STRING" id="1465490.SAMN05444277_104198"/>
<dbReference type="Gene3D" id="1.25.40.390">
    <property type="match status" value="1"/>
</dbReference>
<evidence type="ECO:0000259" key="6">
    <source>
        <dbReference type="Pfam" id="PF07980"/>
    </source>
</evidence>
<dbReference type="OrthoDB" id="5694214at2"/>
<dbReference type="Proteomes" id="UP000199031">
    <property type="component" value="Unassembled WGS sequence"/>
</dbReference>
<dbReference type="AlphaFoldDB" id="A0A1I5V4E8"/>
<evidence type="ECO:0000256" key="2">
    <source>
        <dbReference type="ARBA" id="ARBA00006275"/>
    </source>
</evidence>
<organism evidence="8 9">
    <name type="scientific">Parafilimonas terrae</name>
    <dbReference type="NCBI Taxonomy" id="1465490"/>
    <lineage>
        <taxon>Bacteria</taxon>
        <taxon>Pseudomonadati</taxon>
        <taxon>Bacteroidota</taxon>
        <taxon>Chitinophagia</taxon>
        <taxon>Chitinophagales</taxon>
        <taxon>Chitinophagaceae</taxon>
        <taxon>Parafilimonas</taxon>
    </lineage>
</organism>
<proteinExistence type="inferred from homology"/>
<comment type="similarity">
    <text evidence="2">Belongs to the SusD family.</text>
</comment>
<keyword evidence="5" id="KW-0998">Cell outer membrane</keyword>
<evidence type="ECO:0000313" key="8">
    <source>
        <dbReference type="EMBL" id="SFQ02252.1"/>
    </source>
</evidence>
<keyword evidence="3" id="KW-0732">Signal</keyword>
<feature type="domain" description="SusD-like N-terminal" evidence="7">
    <location>
        <begin position="106"/>
        <end position="234"/>
    </location>
</feature>
<evidence type="ECO:0000256" key="1">
    <source>
        <dbReference type="ARBA" id="ARBA00004442"/>
    </source>
</evidence>
<keyword evidence="9" id="KW-1185">Reference proteome</keyword>
<evidence type="ECO:0000256" key="5">
    <source>
        <dbReference type="ARBA" id="ARBA00023237"/>
    </source>
</evidence>
<gene>
    <name evidence="8" type="ORF">SAMN05444277_104198</name>
</gene>
<dbReference type="InterPro" id="IPR033985">
    <property type="entry name" value="SusD-like_N"/>
</dbReference>
<evidence type="ECO:0000259" key="7">
    <source>
        <dbReference type="Pfam" id="PF14322"/>
    </source>
</evidence>
<dbReference type="PROSITE" id="PS51257">
    <property type="entry name" value="PROKAR_LIPOPROTEIN"/>
    <property type="match status" value="1"/>
</dbReference>
<dbReference type="InterPro" id="IPR012944">
    <property type="entry name" value="SusD_RagB_dom"/>
</dbReference>
<dbReference type="EMBL" id="FOXQ01000004">
    <property type="protein sequence ID" value="SFQ02252.1"/>
    <property type="molecule type" value="Genomic_DNA"/>
</dbReference>
<accession>A0A1I5V4E8</accession>
<feature type="domain" description="RagB/SusD" evidence="6">
    <location>
        <begin position="293"/>
        <end position="596"/>
    </location>
</feature>
<dbReference type="Pfam" id="PF14322">
    <property type="entry name" value="SusD-like_3"/>
    <property type="match status" value="1"/>
</dbReference>
<dbReference type="RefSeq" id="WP_090657470.1">
    <property type="nucleotide sequence ID" value="NZ_FOXQ01000004.1"/>
</dbReference>
<sequence>MKLDSKYIWLLLIIFTGISAGTGCSKDRLTPEPLSFYEPDLTYTTPSAMQAALTSCNRNLRNEYYGDNPPILTEMVFSEVTVEGTTDKSGPAQDLNLVITPDLAGYNDADHARIYYYWSEGYKGIKYANTVISRIDNVTWDSPEQRNSFLGQAYFHRAMRYYRLTNQFGDVPAIMHEVSEKDSAVKPFYSTKRDVILRKMKTDLDSAKDWVSDDVMRGEVTKGAVLQLLTKVNLALGEFDDAIASASAIINGGKYHLMTQPFGATKKNVIWDLHRPENKYTGENTEGIYLVTDHYGDGGYDGGMRIMRQAVPYWGTNITTPSGKKGTNDGVAVKFVQSSLYGRGIGRCRPTNYSQYDIWTDSNDLRHSHDNWMNMEDLVYNNDGALVVDGVTDPYYLKPLQKYNSSGGVLCVDTIRSWFGWPQYKVFIPDNENSPMQGGHSDWYVYRLAETYLLRAEAYFWKGDLASAAADINMVRTRAHCAPITPDQVNMGTILDERARELFYEEPRKTELTRIAYIFALTHKVAENGKSYSLDNFSDNNYFYDRVIAKNNFYREGIVTIHGDKYTMSPYHVLWPVPTKSIQANTYGRINQNKGYQGYESNVPALDYIP</sequence>
<reference evidence="8 9" key="1">
    <citation type="submission" date="2016-10" db="EMBL/GenBank/DDBJ databases">
        <authorList>
            <person name="de Groot N.N."/>
        </authorList>
    </citation>
    <scope>NUCLEOTIDE SEQUENCE [LARGE SCALE GENOMIC DNA]</scope>
    <source>
        <strain evidence="8 9">DSM 28286</strain>
    </source>
</reference>
<comment type="subcellular location">
    <subcellularLocation>
        <location evidence="1">Cell outer membrane</location>
    </subcellularLocation>
</comment>
<name>A0A1I5V4E8_9BACT</name>
<protein>
    <submittedName>
        <fullName evidence="8">Starch-binding associating with outer membrane</fullName>
    </submittedName>
</protein>